<dbReference type="PANTHER" id="PTHR34982:SF1">
    <property type="entry name" value="FLAGELLAR ASSEMBLY PROTEIN FLIH"/>
    <property type="match status" value="1"/>
</dbReference>
<keyword evidence="3" id="KW-0813">Transport</keyword>
<comment type="similarity">
    <text evidence="2">Belongs to the FliH family.</text>
</comment>
<gene>
    <name evidence="8" type="ORF">CNX65_11945</name>
</gene>
<accession>A0A290Z4D6</accession>
<evidence type="ECO:0000256" key="4">
    <source>
        <dbReference type="ARBA" id="ARBA00022795"/>
    </source>
</evidence>
<dbReference type="InterPro" id="IPR051472">
    <property type="entry name" value="T3SS_Stator/FliH"/>
</dbReference>
<comment type="function">
    <text evidence="1">Needed for flagellar regrowth and assembly.</text>
</comment>
<dbReference type="GO" id="GO:0044781">
    <property type="term" value="P:bacterial-type flagellum organization"/>
    <property type="evidence" value="ECO:0007669"/>
    <property type="project" value="UniProtKB-KW"/>
</dbReference>
<sequence length="215" mass="22652">MSVLRQGDAVASGVTAFELNVVTAAKSPAEALTALRSEARAEGYAIGWAQGMREARAATAEARAHAEEQLRRLLAHQEAEVRRAIGAVSLAAESLRSRDVVQATEMTGALVSAAVDLAEALVGREIGGEQGGRDALTRALALAPPHVPVRVRLHPHDHALLADENGTEFTEHGRTVVLVADPGLTPGAAIAETDETTVDARLETALRRVREELGL</sequence>
<dbReference type="GO" id="GO:0005829">
    <property type="term" value="C:cytosol"/>
    <property type="evidence" value="ECO:0007669"/>
    <property type="project" value="TreeGrafter"/>
</dbReference>
<evidence type="ECO:0000313" key="8">
    <source>
        <dbReference type="EMBL" id="ATE53921.1"/>
    </source>
</evidence>
<dbReference type="EMBL" id="CP023445">
    <property type="protein sequence ID" value="ATE53921.1"/>
    <property type="molecule type" value="Genomic_DNA"/>
</dbReference>
<keyword evidence="8" id="KW-0969">Cilium</keyword>
<dbReference type="Pfam" id="PF02108">
    <property type="entry name" value="FliH"/>
    <property type="match status" value="1"/>
</dbReference>
<keyword evidence="9" id="KW-1185">Reference proteome</keyword>
<feature type="domain" description="Flagellar assembly protein FliH/Type III secretion system HrpE" evidence="7">
    <location>
        <begin position="100"/>
        <end position="208"/>
    </location>
</feature>
<proteinExistence type="inferred from homology"/>
<dbReference type="GO" id="GO:0015031">
    <property type="term" value="P:protein transport"/>
    <property type="evidence" value="ECO:0007669"/>
    <property type="project" value="UniProtKB-KW"/>
</dbReference>
<evidence type="ECO:0000259" key="7">
    <source>
        <dbReference type="Pfam" id="PF02108"/>
    </source>
</evidence>
<protein>
    <submittedName>
        <fullName evidence="8">Flagellar assembly protein</fullName>
    </submittedName>
</protein>
<keyword evidence="4" id="KW-1005">Bacterial flagellum biogenesis</keyword>
<keyword evidence="8" id="KW-0966">Cell projection</keyword>
<evidence type="ECO:0000256" key="1">
    <source>
        <dbReference type="ARBA" id="ARBA00003041"/>
    </source>
</evidence>
<evidence type="ECO:0000256" key="2">
    <source>
        <dbReference type="ARBA" id="ARBA00006602"/>
    </source>
</evidence>
<evidence type="ECO:0000256" key="5">
    <source>
        <dbReference type="ARBA" id="ARBA00022927"/>
    </source>
</evidence>
<keyword evidence="6" id="KW-1006">Bacterial flagellum protein export</keyword>
<name>A0A290Z4D6_9PSEU</name>
<evidence type="ECO:0000256" key="6">
    <source>
        <dbReference type="ARBA" id="ARBA00023225"/>
    </source>
</evidence>
<evidence type="ECO:0000256" key="3">
    <source>
        <dbReference type="ARBA" id="ARBA00022448"/>
    </source>
</evidence>
<organism evidence="8 9">
    <name type="scientific">Actinosynnema pretiosum</name>
    <dbReference type="NCBI Taxonomy" id="42197"/>
    <lineage>
        <taxon>Bacteria</taxon>
        <taxon>Bacillati</taxon>
        <taxon>Actinomycetota</taxon>
        <taxon>Actinomycetes</taxon>
        <taxon>Pseudonocardiales</taxon>
        <taxon>Pseudonocardiaceae</taxon>
        <taxon>Actinosynnema</taxon>
    </lineage>
</organism>
<dbReference type="InterPro" id="IPR018035">
    <property type="entry name" value="Flagellar_FliH/T3SS_HrpE"/>
</dbReference>
<dbReference type="Proteomes" id="UP000218505">
    <property type="component" value="Chromosome"/>
</dbReference>
<evidence type="ECO:0000313" key="9">
    <source>
        <dbReference type="Proteomes" id="UP000218505"/>
    </source>
</evidence>
<reference evidence="8" key="1">
    <citation type="submission" date="2017-09" db="EMBL/GenBank/DDBJ databases">
        <title>Complete Genome Sequence of ansamitocin-producing Bacterium Actinosynnema pretiosum X47.</title>
        <authorList>
            <person name="Cao G."/>
            <person name="Zong G."/>
            <person name="Zhong C."/>
            <person name="Fu J."/>
        </authorList>
    </citation>
    <scope>NUCLEOTIDE SEQUENCE [LARGE SCALE GENOMIC DNA]</scope>
    <source>
        <strain evidence="8">X47</strain>
    </source>
</reference>
<dbReference type="KEGG" id="apre:CNX65_11945"/>
<keyword evidence="8" id="KW-0282">Flagellum</keyword>
<dbReference type="AlphaFoldDB" id="A0A290Z4D6"/>
<dbReference type="PANTHER" id="PTHR34982">
    <property type="entry name" value="YOP PROTEINS TRANSLOCATION PROTEIN L"/>
    <property type="match status" value="1"/>
</dbReference>
<keyword evidence="5" id="KW-0653">Protein transport</keyword>